<evidence type="ECO:0000256" key="5">
    <source>
        <dbReference type="ARBA" id="ARBA00022917"/>
    </source>
</evidence>
<dbReference type="InterPro" id="IPR000120">
    <property type="entry name" value="Amidase"/>
</dbReference>
<dbReference type="PANTHER" id="PTHR11895:SF151">
    <property type="entry name" value="GLUTAMYL-TRNA(GLN) AMIDOTRANSFERASE SUBUNIT A"/>
    <property type="match status" value="1"/>
</dbReference>
<keyword evidence="3 7" id="KW-0547">Nucleotide-binding</keyword>
<dbReference type="PROSITE" id="PS00571">
    <property type="entry name" value="AMIDASES"/>
    <property type="match status" value="1"/>
</dbReference>
<dbReference type="Proteomes" id="UP000179283">
    <property type="component" value="Unassembled WGS sequence"/>
</dbReference>
<comment type="subunit">
    <text evidence="7">Heterotrimer of A, B and C subunits.</text>
</comment>
<dbReference type="EMBL" id="MHWD01000025">
    <property type="protein sequence ID" value="OHB03193.1"/>
    <property type="molecule type" value="Genomic_DNA"/>
</dbReference>
<keyword evidence="5 7" id="KW-0648">Protein biosynthesis</keyword>
<evidence type="ECO:0000256" key="2">
    <source>
        <dbReference type="ARBA" id="ARBA00022598"/>
    </source>
</evidence>
<dbReference type="InterPro" id="IPR036928">
    <property type="entry name" value="AS_sf"/>
</dbReference>
<feature type="active site" description="Charge relay system" evidence="7">
    <location>
        <position position="153"/>
    </location>
</feature>
<sequence length="477" mass="52130">MVDLKDLTIKKAHKALIKKEYKVIDLVESYKKVIAEKDPTYHACLEVFSDIDDQVENAQRMIDNSNTSELAGIPFILKDNILVKGHVASAGSKMLENFVSPYDATAVRKLKDAGAIIIGRANMDEFAMGVSTENSAFGTTRNPFDKSRVAGGSSGGSAAAVALDETLVALGSDTGGSVRQPSSFCGVVGFKPTYGSVSRFGLIAMASSFDVIGPITRTVEDAEIVFNVIRGTDALDSTSFYPKEPNKVSEKIRVGVPREFLSMGGIDERVLKNFDESVERLRDLGFEIVDIDLPNIKYALSAYYIIVPAEVSSNLARFDGVKYGAHLEGKDVIDDYFVTRGGNFGREVRRRIILGTYVLSSGYYDAFYHKANAVRDRIKSDYNKAFENVDVIITPTTPAPAFKIGEKVNDPLQMYLEDVFTCPVNVSGNPAISVPCGFAEVEGEKLPLGLQFIGRPYEEATLFKTGKRFLNESDGSI</sequence>
<evidence type="ECO:0000259" key="8">
    <source>
        <dbReference type="Pfam" id="PF01425"/>
    </source>
</evidence>
<dbReference type="GO" id="GO:0005524">
    <property type="term" value="F:ATP binding"/>
    <property type="evidence" value="ECO:0007669"/>
    <property type="project" value="UniProtKB-KW"/>
</dbReference>
<dbReference type="InterPro" id="IPR020556">
    <property type="entry name" value="Amidase_CS"/>
</dbReference>
<feature type="domain" description="Amidase" evidence="8">
    <location>
        <begin position="25"/>
        <end position="462"/>
    </location>
</feature>
<dbReference type="PANTHER" id="PTHR11895">
    <property type="entry name" value="TRANSAMIDASE"/>
    <property type="match status" value="1"/>
</dbReference>
<evidence type="ECO:0000256" key="1">
    <source>
        <dbReference type="ARBA" id="ARBA00008069"/>
    </source>
</evidence>
<dbReference type="GO" id="GO:0030956">
    <property type="term" value="C:glutamyl-tRNA(Gln) amidotransferase complex"/>
    <property type="evidence" value="ECO:0007669"/>
    <property type="project" value="InterPro"/>
</dbReference>
<dbReference type="InterPro" id="IPR023631">
    <property type="entry name" value="Amidase_dom"/>
</dbReference>
<name>A0A1G2U130_9BACT</name>
<evidence type="ECO:0000313" key="9">
    <source>
        <dbReference type="EMBL" id="OHB03193.1"/>
    </source>
</evidence>
<gene>
    <name evidence="7" type="primary">gatA</name>
    <name evidence="9" type="ORF">A2920_02365</name>
</gene>
<keyword evidence="2 7" id="KW-0436">Ligase</keyword>
<evidence type="ECO:0000313" key="10">
    <source>
        <dbReference type="Proteomes" id="UP000179283"/>
    </source>
</evidence>
<evidence type="ECO:0000256" key="3">
    <source>
        <dbReference type="ARBA" id="ARBA00022741"/>
    </source>
</evidence>
<protein>
    <recommendedName>
        <fullName evidence="7">Glutamyl-tRNA(Gln) amidotransferase subunit A</fullName>
        <shortName evidence="7">Glu-ADT subunit A</shortName>
        <ecNumber evidence="7">6.3.5.7</ecNumber>
    </recommendedName>
</protein>
<evidence type="ECO:0000256" key="4">
    <source>
        <dbReference type="ARBA" id="ARBA00022840"/>
    </source>
</evidence>
<dbReference type="GO" id="GO:0050567">
    <property type="term" value="F:glutaminyl-tRNA synthase (glutamine-hydrolyzing) activity"/>
    <property type="evidence" value="ECO:0007669"/>
    <property type="project" value="UniProtKB-UniRule"/>
</dbReference>
<feature type="active site" description="Charge relay system" evidence="7">
    <location>
        <position position="78"/>
    </location>
</feature>
<evidence type="ECO:0000256" key="6">
    <source>
        <dbReference type="ARBA" id="ARBA00047407"/>
    </source>
</evidence>
<feature type="active site" description="Acyl-ester intermediate" evidence="7">
    <location>
        <position position="177"/>
    </location>
</feature>
<keyword evidence="4 7" id="KW-0067">ATP-binding</keyword>
<accession>A0A1G2U130</accession>
<reference evidence="9 10" key="1">
    <citation type="journal article" date="2016" name="Nat. Commun.">
        <title>Thousands of microbial genomes shed light on interconnected biogeochemical processes in an aquifer system.</title>
        <authorList>
            <person name="Anantharaman K."/>
            <person name="Brown C.T."/>
            <person name="Hug L.A."/>
            <person name="Sharon I."/>
            <person name="Castelle C.J."/>
            <person name="Probst A.J."/>
            <person name="Thomas B.C."/>
            <person name="Singh A."/>
            <person name="Wilkins M.J."/>
            <person name="Karaoz U."/>
            <person name="Brodie E.L."/>
            <person name="Williams K.H."/>
            <person name="Hubbard S.S."/>
            <person name="Banfield J.F."/>
        </authorList>
    </citation>
    <scope>NUCLEOTIDE SEQUENCE [LARGE SCALE GENOMIC DNA]</scope>
</reference>
<dbReference type="Gene3D" id="3.90.1300.10">
    <property type="entry name" value="Amidase signature (AS) domain"/>
    <property type="match status" value="1"/>
</dbReference>
<dbReference type="GO" id="GO:0006412">
    <property type="term" value="P:translation"/>
    <property type="evidence" value="ECO:0007669"/>
    <property type="project" value="UniProtKB-UniRule"/>
</dbReference>
<dbReference type="SUPFAM" id="SSF75304">
    <property type="entry name" value="Amidase signature (AS) enzymes"/>
    <property type="match status" value="1"/>
</dbReference>
<organism evidence="9 10">
    <name type="scientific">Candidatus Zambryskibacteria bacterium RIFCSPLOWO2_01_FULL_43_17</name>
    <dbReference type="NCBI Taxonomy" id="1802760"/>
    <lineage>
        <taxon>Bacteria</taxon>
        <taxon>Candidatus Zambryskiibacteriota</taxon>
    </lineage>
</organism>
<dbReference type="Pfam" id="PF01425">
    <property type="entry name" value="Amidase"/>
    <property type="match status" value="1"/>
</dbReference>
<comment type="catalytic activity">
    <reaction evidence="6 7">
        <text>L-glutamyl-tRNA(Gln) + L-glutamine + ATP + H2O = L-glutaminyl-tRNA(Gln) + L-glutamate + ADP + phosphate + H(+)</text>
        <dbReference type="Rhea" id="RHEA:17521"/>
        <dbReference type="Rhea" id="RHEA-COMP:9681"/>
        <dbReference type="Rhea" id="RHEA-COMP:9684"/>
        <dbReference type="ChEBI" id="CHEBI:15377"/>
        <dbReference type="ChEBI" id="CHEBI:15378"/>
        <dbReference type="ChEBI" id="CHEBI:29985"/>
        <dbReference type="ChEBI" id="CHEBI:30616"/>
        <dbReference type="ChEBI" id="CHEBI:43474"/>
        <dbReference type="ChEBI" id="CHEBI:58359"/>
        <dbReference type="ChEBI" id="CHEBI:78520"/>
        <dbReference type="ChEBI" id="CHEBI:78521"/>
        <dbReference type="ChEBI" id="CHEBI:456216"/>
        <dbReference type="EC" id="6.3.5.7"/>
    </reaction>
</comment>
<dbReference type="NCBIfam" id="TIGR00132">
    <property type="entry name" value="gatA"/>
    <property type="match status" value="1"/>
</dbReference>
<dbReference type="InterPro" id="IPR004412">
    <property type="entry name" value="GatA"/>
</dbReference>
<comment type="function">
    <text evidence="7">Allows the formation of correctly charged Gln-tRNA(Gln) through the transamidation of misacylated Glu-tRNA(Gln) in organisms which lack glutaminyl-tRNA synthetase. The reaction takes place in the presence of glutamine and ATP through an activated gamma-phospho-Glu-tRNA(Gln).</text>
</comment>
<evidence type="ECO:0000256" key="7">
    <source>
        <dbReference type="HAMAP-Rule" id="MF_00120"/>
    </source>
</evidence>
<dbReference type="AlphaFoldDB" id="A0A1G2U130"/>
<comment type="caution">
    <text evidence="9">The sequence shown here is derived from an EMBL/GenBank/DDBJ whole genome shotgun (WGS) entry which is preliminary data.</text>
</comment>
<comment type="similarity">
    <text evidence="1 7">Belongs to the amidase family. GatA subfamily.</text>
</comment>
<dbReference type="EC" id="6.3.5.7" evidence="7"/>
<dbReference type="HAMAP" id="MF_00120">
    <property type="entry name" value="GatA"/>
    <property type="match status" value="1"/>
</dbReference>
<proteinExistence type="inferred from homology"/>